<evidence type="ECO:0000313" key="6">
    <source>
        <dbReference type="RefSeq" id="XP_014679951.1"/>
    </source>
</evidence>
<name>A0ABM1F680_PRICU</name>
<evidence type="ECO:0000259" key="4">
    <source>
        <dbReference type="Pfam" id="PF00808"/>
    </source>
</evidence>
<keyword evidence="2" id="KW-0539">Nucleus</keyword>
<dbReference type="InterPro" id="IPR003958">
    <property type="entry name" value="CBFA_NFYB_domain"/>
</dbReference>
<feature type="compositionally biased region" description="Polar residues" evidence="3">
    <location>
        <begin position="103"/>
        <end position="116"/>
    </location>
</feature>
<evidence type="ECO:0000256" key="2">
    <source>
        <dbReference type="ARBA" id="ARBA00023242"/>
    </source>
</evidence>
<dbReference type="RefSeq" id="XP_014679951.1">
    <property type="nucleotide sequence ID" value="XM_014824465.1"/>
</dbReference>
<comment type="subcellular location">
    <subcellularLocation>
        <location evidence="1">Nucleus</location>
    </subcellularLocation>
</comment>
<organism evidence="5 6">
    <name type="scientific">Priapulus caudatus</name>
    <name type="common">Priapulid worm</name>
    <dbReference type="NCBI Taxonomy" id="37621"/>
    <lineage>
        <taxon>Eukaryota</taxon>
        <taxon>Metazoa</taxon>
        <taxon>Ecdysozoa</taxon>
        <taxon>Scalidophora</taxon>
        <taxon>Priapulida</taxon>
        <taxon>Priapulimorpha</taxon>
        <taxon>Priapulimorphida</taxon>
        <taxon>Priapulidae</taxon>
        <taxon>Priapulus</taxon>
    </lineage>
</organism>
<evidence type="ECO:0000313" key="5">
    <source>
        <dbReference type="Proteomes" id="UP000695022"/>
    </source>
</evidence>
<dbReference type="GeneID" id="106819889"/>
<evidence type="ECO:0000256" key="3">
    <source>
        <dbReference type="SAM" id="MobiDB-lite"/>
    </source>
</evidence>
<dbReference type="SUPFAM" id="SSF47113">
    <property type="entry name" value="Histone-fold"/>
    <property type="match status" value="1"/>
</dbReference>
<gene>
    <name evidence="6" type="primary">LOC106819889</name>
</gene>
<feature type="domain" description="Transcription factor CBF/NF-Y/archaeal histone" evidence="4">
    <location>
        <begin position="10"/>
        <end position="73"/>
    </location>
</feature>
<feature type="region of interest" description="Disordered" evidence="3">
    <location>
        <begin position="94"/>
        <end position="116"/>
    </location>
</feature>
<dbReference type="CDD" id="cd22906">
    <property type="entry name" value="HFD_DRAP1"/>
    <property type="match status" value="1"/>
</dbReference>
<dbReference type="PANTHER" id="PTHR10252">
    <property type="entry name" value="HISTONE-LIKE TRANSCRIPTION FACTOR CCAAT-RELATED"/>
    <property type="match status" value="1"/>
</dbReference>
<proteinExistence type="predicted"/>
<sequence>MPGKKKKYNARFPPARIKKIMQLDEDVGKVAAPVPVIISRSLELFVESLLTKTSANTLSKNARTLSAAHLKQTILSETRFDFLKDLVAKVPDVREGGIEGDESSNTGSDNTFKPRR</sequence>
<dbReference type="Proteomes" id="UP000695022">
    <property type="component" value="Unplaced"/>
</dbReference>
<dbReference type="PANTHER" id="PTHR10252:SF5">
    <property type="entry name" value="DR1-ASSOCIATED COREPRESSOR"/>
    <property type="match status" value="1"/>
</dbReference>
<dbReference type="Gene3D" id="1.10.20.10">
    <property type="entry name" value="Histone, subunit A"/>
    <property type="match status" value="1"/>
</dbReference>
<protein>
    <submittedName>
        <fullName evidence="6">Dr1-associated corepressor-like</fullName>
    </submittedName>
</protein>
<accession>A0ABM1F680</accession>
<evidence type="ECO:0000256" key="1">
    <source>
        <dbReference type="ARBA" id="ARBA00004123"/>
    </source>
</evidence>
<keyword evidence="5" id="KW-1185">Reference proteome</keyword>
<reference evidence="6" key="1">
    <citation type="submission" date="2025-08" db="UniProtKB">
        <authorList>
            <consortium name="RefSeq"/>
        </authorList>
    </citation>
    <scope>IDENTIFICATION</scope>
</reference>
<dbReference type="InterPro" id="IPR009072">
    <property type="entry name" value="Histone-fold"/>
</dbReference>
<dbReference type="InterPro" id="IPR050568">
    <property type="entry name" value="Transcr_DNA_Rep_Reg"/>
</dbReference>
<dbReference type="Pfam" id="PF00808">
    <property type="entry name" value="CBFD_NFYB_HMF"/>
    <property type="match status" value="1"/>
</dbReference>